<dbReference type="InterPro" id="IPR001940">
    <property type="entry name" value="Peptidase_S1C"/>
</dbReference>
<dbReference type="EMBL" id="HG001701">
    <property type="protein sequence ID" value="CDF34586.1"/>
    <property type="molecule type" value="Genomic_DNA"/>
</dbReference>
<dbReference type="GeneID" id="17322134"/>
<accession>R7QB01</accession>
<evidence type="ECO:0000256" key="3">
    <source>
        <dbReference type="ARBA" id="ARBA00022801"/>
    </source>
</evidence>
<dbReference type="InterPro" id="IPR036034">
    <property type="entry name" value="PDZ_sf"/>
</dbReference>
<dbReference type="STRING" id="2769.R7QB01"/>
<proteinExistence type="inferred from homology"/>
<dbReference type="Gramene" id="CDF34586">
    <property type="protein sequence ID" value="CDF34586"/>
    <property type="gene ID" value="CHC_T00003287001"/>
</dbReference>
<dbReference type="Pfam" id="PF17815">
    <property type="entry name" value="PDZ_3"/>
    <property type="match status" value="1"/>
</dbReference>
<evidence type="ECO:0000256" key="1">
    <source>
        <dbReference type="ARBA" id="ARBA00010541"/>
    </source>
</evidence>
<gene>
    <name evidence="6" type="ORF">CHC_T00003287001</name>
</gene>
<dbReference type="Gene3D" id="3.20.190.20">
    <property type="match status" value="1"/>
</dbReference>
<dbReference type="InterPro" id="IPR043504">
    <property type="entry name" value="Peptidase_S1_PA_chymotrypsin"/>
</dbReference>
<dbReference type="GO" id="GO:0004252">
    <property type="term" value="F:serine-type endopeptidase activity"/>
    <property type="evidence" value="ECO:0007669"/>
    <property type="project" value="InterPro"/>
</dbReference>
<name>R7QB01_CHOCR</name>
<evidence type="ECO:0000256" key="2">
    <source>
        <dbReference type="ARBA" id="ARBA00022670"/>
    </source>
</evidence>
<comment type="similarity">
    <text evidence="1">Belongs to the peptidase S1C family.</text>
</comment>
<dbReference type="PANTHER" id="PTHR45980">
    <property type="match status" value="1"/>
</dbReference>
<keyword evidence="7" id="KW-1185">Reference proteome</keyword>
<evidence type="ECO:0000313" key="7">
    <source>
        <dbReference type="Proteomes" id="UP000012073"/>
    </source>
</evidence>
<feature type="domain" description="Protease Do-like PDZ" evidence="5">
    <location>
        <begin position="337"/>
        <end position="480"/>
    </location>
</feature>
<dbReference type="OrthoDB" id="4217619at2759"/>
<organism evidence="6 7">
    <name type="scientific">Chondrus crispus</name>
    <name type="common">Carrageen Irish moss</name>
    <name type="synonym">Polymorpha crispa</name>
    <dbReference type="NCBI Taxonomy" id="2769"/>
    <lineage>
        <taxon>Eukaryota</taxon>
        <taxon>Rhodophyta</taxon>
        <taxon>Florideophyceae</taxon>
        <taxon>Rhodymeniophycidae</taxon>
        <taxon>Gigartinales</taxon>
        <taxon>Gigartinaceae</taxon>
        <taxon>Chondrus</taxon>
    </lineage>
</organism>
<dbReference type="Gene3D" id="2.40.10.10">
    <property type="entry name" value="Trypsin-like serine proteases"/>
    <property type="match status" value="2"/>
</dbReference>
<dbReference type="InterPro" id="IPR041517">
    <property type="entry name" value="DEGP_PDZ"/>
</dbReference>
<dbReference type="InterPro" id="IPR046449">
    <property type="entry name" value="DEGP_PDZ_sf"/>
</dbReference>
<dbReference type="PhylomeDB" id="R7QB01"/>
<reference evidence="7" key="1">
    <citation type="journal article" date="2013" name="Proc. Natl. Acad. Sci. U.S.A.">
        <title>Genome structure and metabolic features in the red seaweed Chondrus crispus shed light on evolution of the Archaeplastida.</title>
        <authorList>
            <person name="Collen J."/>
            <person name="Porcel B."/>
            <person name="Carre W."/>
            <person name="Ball S.G."/>
            <person name="Chaparro C."/>
            <person name="Tonon T."/>
            <person name="Barbeyron T."/>
            <person name="Michel G."/>
            <person name="Noel B."/>
            <person name="Valentin K."/>
            <person name="Elias M."/>
            <person name="Artiguenave F."/>
            <person name="Arun A."/>
            <person name="Aury J.M."/>
            <person name="Barbosa-Neto J.F."/>
            <person name="Bothwell J.H."/>
            <person name="Bouget F.Y."/>
            <person name="Brillet L."/>
            <person name="Cabello-Hurtado F."/>
            <person name="Capella-Gutierrez S."/>
            <person name="Charrier B."/>
            <person name="Cladiere L."/>
            <person name="Cock J.M."/>
            <person name="Coelho S.M."/>
            <person name="Colleoni C."/>
            <person name="Czjzek M."/>
            <person name="Da Silva C."/>
            <person name="Delage L."/>
            <person name="Denoeud F."/>
            <person name="Deschamps P."/>
            <person name="Dittami S.M."/>
            <person name="Gabaldon T."/>
            <person name="Gachon C.M."/>
            <person name="Groisillier A."/>
            <person name="Herve C."/>
            <person name="Jabbari K."/>
            <person name="Katinka M."/>
            <person name="Kloareg B."/>
            <person name="Kowalczyk N."/>
            <person name="Labadie K."/>
            <person name="Leblanc C."/>
            <person name="Lopez P.J."/>
            <person name="McLachlan D.H."/>
            <person name="Meslet-Cladiere L."/>
            <person name="Moustafa A."/>
            <person name="Nehr Z."/>
            <person name="Nyvall Collen P."/>
            <person name="Panaud O."/>
            <person name="Partensky F."/>
            <person name="Poulain J."/>
            <person name="Rensing S.A."/>
            <person name="Rousvoal S."/>
            <person name="Samson G."/>
            <person name="Symeonidi A."/>
            <person name="Weissenbach J."/>
            <person name="Zambounis A."/>
            <person name="Wincker P."/>
            <person name="Boyen C."/>
        </authorList>
    </citation>
    <scope>NUCLEOTIDE SEQUENCE [LARGE SCALE GENOMIC DNA]</scope>
    <source>
        <strain evidence="7">cv. Stackhouse</strain>
    </source>
</reference>
<evidence type="ECO:0000259" key="5">
    <source>
        <dbReference type="Pfam" id="PF17815"/>
    </source>
</evidence>
<dbReference type="RefSeq" id="XP_005714405.1">
    <property type="nucleotide sequence ID" value="XM_005714348.1"/>
</dbReference>
<dbReference type="GO" id="GO:0006508">
    <property type="term" value="P:proteolysis"/>
    <property type="evidence" value="ECO:0007669"/>
    <property type="project" value="UniProtKB-KW"/>
</dbReference>
<dbReference type="SUPFAM" id="SSF50156">
    <property type="entry name" value="PDZ domain-like"/>
    <property type="match status" value="1"/>
</dbReference>
<keyword evidence="4" id="KW-0720">Serine protease</keyword>
<dbReference type="PRINTS" id="PR00834">
    <property type="entry name" value="PROTEASES2C"/>
</dbReference>
<sequence>MHPSTPPTRLQPHHLDAVVHIFADVCLPSHSQPWHMHEQTAISSSGFLIAPHTILTTAHAILSRLAVVRVKKRTTPQKYLARVIDIAHDCDLALLTVDDTAFAAPFLPIPSGPLPALQQNVYVVGYPSGGHNICISAGVVSRIHIKRYEQAKGMGYLLTVQVDAAINSGNSGGPALDTDNRVVGIAFESAAGSSAALENVGYLVPVSVINHFLCDVEQHGRFRGFCDYGFMWQRMDSPALRRYFTMSATDTGILVCDVKRTAPVSHILRRDDIITHIEDVAISNAGTVPVDFAEPLPFHYLISNKRPGDKARLRVLRDGSPLRLEYKLCEASEHVLVPVRELRAQPEYYIIAGIVFVVLTIPYLEANFGVDWATRAPPRLAEITHNNRKEFKDQQVVVVAQVLSSEIILADCAFHDSVVTKVNGTVPKNLNHLVSLVHECKEAYVRLELDGDFVVVVDLEEAKVTAQDIMTRHAIPAEQSLGDLVKQSSSVAAAETTSATASQTVTPP</sequence>
<dbReference type="InterPro" id="IPR009003">
    <property type="entry name" value="Peptidase_S1_PA"/>
</dbReference>
<dbReference type="SUPFAM" id="SSF50494">
    <property type="entry name" value="Trypsin-like serine proteases"/>
    <property type="match status" value="1"/>
</dbReference>
<dbReference type="KEGG" id="ccp:CHC_T00003287001"/>
<dbReference type="OMA" id="HCEPNYS"/>
<protein>
    <recommendedName>
        <fullName evidence="5">Protease Do-like PDZ domain-containing protein</fullName>
    </recommendedName>
</protein>
<dbReference type="Pfam" id="PF13365">
    <property type="entry name" value="Trypsin_2"/>
    <property type="match status" value="1"/>
</dbReference>
<dbReference type="Gene3D" id="2.30.42.10">
    <property type="match status" value="1"/>
</dbReference>
<dbReference type="PANTHER" id="PTHR45980:SF9">
    <property type="entry name" value="PROTEASE DO-LIKE 10, MITOCHONDRIAL-RELATED"/>
    <property type="match status" value="1"/>
</dbReference>
<keyword evidence="2" id="KW-0645">Protease</keyword>
<dbReference type="AlphaFoldDB" id="R7QB01"/>
<evidence type="ECO:0000313" key="6">
    <source>
        <dbReference type="EMBL" id="CDF34586.1"/>
    </source>
</evidence>
<dbReference type="Proteomes" id="UP000012073">
    <property type="component" value="Unassembled WGS sequence"/>
</dbReference>
<keyword evidence="3" id="KW-0378">Hydrolase</keyword>
<evidence type="ECO:0000256" key="4">
    <source>
        <dbReference type="ARBA" id="ARBA00022825"/>
    </source>
</evidence>